<dbReference type="Gene3D" id="2.60.290.11">
    <property type="entry name" value="TM1070-like"/>
    <property type="match status" value="4"/>
</dbReference>
<reference evidence="1 2" key="1">
    <citation type="journal article" date="2017" name="ISME J.">
        <title>Potential for microbial H2 and metal transformations associated with novel bacteria and archaea in deep terrestrial subsurface sediments.</title>
        <authorList>
            <person name="Hernsdorf A.W."/>
            <person name="Amano Y."/>
            <person name="Miyakawa K."/>
            <person name="Ise K."/>
            <person name="Suzuki Y."/>
            <person name="Anantharaman K."/>
            <person name="Probst A."/>
            <person name="Burstein D."/>
            <person name="Thomas B.C."/>
            <person name="Banfield J.F."/>
        </authorList>
    </citation>
    <scope>NUCLEOTIDE SEQUENCE [LARGE SCALE GENOMIC DNA]</scope>
    <source>
        <strain evidence="1">HGW-Actinobacteria-3</strain>
    </source>
</reference>
<dbReference type="Proteomes" id="UP000233654">
    <property type="component" value="Unassembled WGS sequence"/>
</dbReference>
<protein>
    <submittedName>
        <fullName evidence="1">Uncharacterized protein</fullName>
    </submittedName>
</protein>
<evidence type="ECO:0000313" key="1">
    <source>
        <dbReference type="EMBL" id="PKQ28788.1"/>
    </source>
</evidence>
<gene>
    <name evidence="1" type="ORF">CVT63_01035</name>
</gene>
<dbReference type="Pfam" id="PF18986">
    <property type="entry name" value="DUF5719"/>
    <property type="match status" value="1"/>
</dbReference>
<dbReference type="AlphaFoldDB" id="A0A2N3G837"/>
<dbReference type="InterPro" id="IPR036698">
    <property type="entry name" value="TM1070-like_sf"/>
</dbReference>
<accession>A0A2N3G837</accession>
<sequence>MKGKIMRKHLAYIVVLVVLTVAVAFSMSLSAGFAGESARPGTGIGQWQRLSSGGFGKGSANLSVTALAQCGGKLYAGVSTETIGSLVMVKNGSTWTEMSNPGFGNADNKAVARMAAFNGKLYVGTGNESGCEVWRFDGPGKTNWTRVVSGGFGKTGNKAVGALVVFNGKLYASTINMSYSFSGVSSAGAEIYSTGDGAAWTPEMTGGFGNTENIGVTALCEYGSKLYAGTDRVRVTTEFVDFTHVKVIMTSLGCELWKMTGATWAARSKIAGDGITDKRNAGISAMSAYSGKLYVGTTNGDGSLIYDISAQKTSDETYSSSGLFVYSYNGASITESVRGGFESTDDMGANSFEVVNAGGKSMLLLSVLSAAGVGKLKAFDGNDWFSAADPGMGNPNNKGITSLEFFDGLTYAGTTNETQGCEVWAGTPPTSRAELSKTWYLAEGCTNGGFETWILIQNPNSVKTTAQVTYMTPTGERKGPAVDLAPNSRKSINVAESVPSEWSVSTVISADQPIVAERAMYWNNRKAGHDSVGVTAPFPVWYLAEGCTNGGFETWVLIQNPGDVPAMAVLTYMTDKGKVDGPTVDLPAHSRKSVDVAEKVPGEWNVSTKVTADQPVIAERAVYWNNRNGGHDSIGVTTASSVWYLAEGSTNGGFETWVLVQNSGDVAVNATLTFMTPSGSTPGPTVNIPANSRVSVDVGETVQAQWSISTKVTADRPVIAERAVYWGSRVEGHDSIGVTCANDTWYMAEGSTNGGFETWVLIQNPGEQETTANVVYMTPNGEKQGPVVSLPPNGRVSINISDVLPGEWSVSTKVTANHPVICERSVYWGNRTGGTNSIGAVI</sequence>
<proteinExistence type="predicted"/>
<comment type="caution">
    <text evidence="1">The sequence shown here is derived from an EMBL/GenBank/DDBJ whole genome shotgun (WGS) entry which is preliminary data.</text>
</comment>
<name>A0A2N3G837_9ACTN</name>
<evidence type="ECO:0000313" key="2">
    <source>
        <dbReference type="Proteomes" id="UP000233654"/>
    </source>
</evidence>
<organism evidence="1 2">
    <name type="scientific">Candidatus Anoxymicrobium japonicum</name>
    <dbReference type="NCBI Taxonomy" id="2013648"/>
    <lineage>
        <taxon>Bacteria</taxon>
        <taxon>Bacillati</taxon>
        <taxon>Actinomycetota</taxon>
        <taxon>Candidatus Geothermincolia</taxon>
        <taxon>Candidatus Geothermincolales</taxon>
        <taxon>Candidatus Anoxymicrobiaceae</taxon>
        <taxon>Candidatus Anoxymicrobium</taxon>
    </lineage>
</organism>
<dbReference type="InterPro" id="IPR043777">
    <property type="entry name" value="DUF5719"/>
</dbReference>
<dbReference type="SUPFAM" id="SSF50998">
    <property type="entry name" value="Quinoprotein alcohol dehydrogenase-like"/>
    <property type="match status" value="1"/>
</dbReference>
<dbReference type="InterPro" id="IPR011047">
    <property type="entry name" value="Quinoprotein_ADH-like_sf"/>
</dbReference>
<dbReference type="EMBL" id="PHEX01000005">
    <property type="protein sequence ID" value="PKQ28788.1"/>
    <property type="molecule type" value="Genomic_DNA"/>
</dbReference>